<dbReference type="GO" id="GO:0031083">
    <property type="term" value="C:BLOC-1 complex"/>
    <property type="evidence" value="ECO:0007669"/>
    <property type="project" value="TreeGrafter"/>
</dbReference>
<sequence length="166" mass="19352">MAAVQASPPTTRARSIMTLDGYVSRGKAPPNSVPRDHAMLQEFGTYLELRLKSQNLSMLRRIFADFLNEHENTLIPMMHQGCTMITIFPVLRTSAERLRQAKILLTKPKFPLDDRGCVFTYLQYRTATRNMTLFKQLFWDFVRHQEKSLLAFVERGNESLLEQWKQ</sequence>
<accession>A0A225UJM9</accession>
<organism evidence="1 2">
    <name type="scientific">Phytophthora megakarya</name>
    <dbReference type="NCBI Taxonomy" id="4795"/>
    <lineage>
        <taxon>Eukaryota</taxon>
        <taxon>Sar</taxon>
        <taxon>Stramenopiles</taxon>
        <taxon>Oomycota</taxon>
        <taxon>Peronosporomycetes</taxon>
        <taxon>Peronosporales</taxon>
        <taxon>Peronosporaceae</taxon>
        <taxon>Phytophthora</taxon>
    </lineage>
</organism>
<dbReference type="OrthoDB" id="112549at2759"/>
<dbReference type="PANTHER" id="PTHR16230">
    <property type="entry name" value="CAPPUCCINO"/>
    <property type="match status" value="1"/>
</dbReference>
<dbReference type="STRING" id="4795.A0A225UJM9"/>
<keyword evidence="2" id="KW-1185">Reference proteome</keyword>
<dbReference type="EMBL" id="NBNE01016278">
    <property type="protein sequence ID" value="OWY93334.1"/>
    <property type="molecule type" value="Genomic_DNA"/>
</dbReference>
<comment type="caution">
    <text evidence="1">The sequence shown here is derived from an EMBL/GenBank/DDBJ whole genome shotgun (WGS) entry which is preliminary data.</text>
</comment>
<proteinExistence type="predicted"/>
<gene>
    <name evidence="1" type="ORF">PHMEG_00037321</name>
</gene>
<protein>
    <submittedName>
        <fullName evidence="1">Uncharacterized protein</fullName>
    </submittedName>
</protein>
<dbReference type="AlphaFoldDB" id="A0A225UJM9"/>
<dbReference type="PANTHER" id="PTHR16230:SF3">
    <property type="entry name" value="BIOGENESIS OF LYSOSOMAL ORGANELLES COMPLEX-1, SUBUNIT 4, CAPPUCCINO"/>
    <property type="match status" value="1"/>
</dbReference>
<name>A0A225UJM9_9STRA</name>
<dbReference type="InterPro" id="IPR024857">
    <property type="entry name" value="Cappuccino"/>
</dbReference>
<reference evidence="2" key="1">
    <citation type="submission" date="2017-03" db="EMBL/GenBank/DDBJ databases">
        <title>Phytopthora megakarya and P. palmivora, two closely related causual agents of cacao black pod achieved similar genome size and gene model numbers by different mechanisms.</title>
        <authorList>
            <person name="Ali S."/>
            <person name="Shao J."/>
            <person name="Larry D.J."/>
            <person name="Kronmiller B."/>
            <person name="Shen D."/>
            <person name="Strem M.D."/>
            <person name="Melnick R.L."/>
            <person name="Guiltinan M.J."/>
            <person name="Tyler B.M."/>
            <person name="Meinhardt L.W."/>
            <person name="Bailey B.A."/>
        </authorList>
    </citation>
    <scope>NUCLEOTIDE SEQUENCE [LARGE SCALE GENOMIC DNA]</scope>
    <source>
        <strain evidence="2">zdho120</strain>
    </source>
</reference>
<dbReference type="Proteomes" id="UP000198211">
    <property type="component" value="Unassembled WGS sequence"/>
</dbReference>
<evidence type="ECO:0000313" key="1">
    <source>
        <dbReference type="EMBL" id="OWY93334.1"/>
    </source>
</evidence>
<evidence type="ECO:0000313" key="2">
    <source>
        <dbReference type="Proteomes" id="UP000198211"/>
    </source>
</evidence>